<dbReference type="Pfam" id="PF11149">
    <property type="entry name" value="DUF2924"/>
    <property type="match status" value="1"/>
</dbReference>
<dbReference type="OrthoDB" id="284135at2"/>
<organism evidence="1 2">
    <name type="scientific">Henriciella mobilis</name>
    <dbReference type="NCBI Taxonomy" id="2305467"/>
    <lineage>
        <taxon>Bacteria</taxon>
        <taxon>Pseudomonadati</taxon>
        <taxon>Pseudomonadota</taxon>
        <taxon>Alphaproteobacteria</taxon>
        <taxon>Hyphomonadales</taxon>
        <taxon>Hyphomonadaceae</taxon>
        <taxon>Henriciella</taxon>
    </lineage>
</organism>
<reference evidence="1 2" key="1">
    <citation type="submission" date="2018-08" db="EMBL/GenBank/DDBJ databases">
        <title>Henriciella mobilis sp. nov., isolated from seawater.</title>
        <authorList>
            <person name="Cheng H."/>
            <person name="Wu Y.-H."/>
            <person name="Xu X.-W."/>
            <person name="Guo L.-L."/>
        </authorList>
    </citation>
    <scope>NUCLEOTIDE SEQUENCE [LARGE SCALE GENOMIC DNA]</scope>
    <source>
        <strain evidence="1 2">JN25</strain>
    </source>
</reference>
<dbReference type="Proteomes" id="UP000266385">
    <property type="component" value="Unassembled WGS sequence"/>
</dbReference>
<gene>
    <name evidence="1" type="ORF">D1223_17930</name>
</gene>
<sequence>MEAEQPSDLESLREMSRRDLLEIWEQAGLGVLPYRTSTPFLARLLAYELQVRKHGGLRKRARSTLTAIVSNKMPGPQVKTATPGTRLVREWNGVRHVVDVTKAGAIYRGKAYGSLSAVAREITGTRWSGPRFFGLQRRAR</sequence>
<accession>A0A399RA31</accession>
<dbReference type="EMBL" id="QWFX01000016">
    <property type="protein sequence ID" value="RIJ26817.1"/>
    <property type="molecule type" value="Genomic_DNA"/>
</dbReference>
<keyword evidence="2" id="KW-1185">Reference proteome</keyword>
<evidence type="ECO:0000313" key="2">
    <source>
        <dbReference type="Proteomes" id="UP000266385"/>
    </source>
</evidence>
<dbReference type="RefSeq" id="WP_119377710.1">
    <property type="nucleotide sequence ID" value="NZ_QWFX01000016.1"/>
</dbReference>
<comment type="caution">
    <text evidence="1">The sequence shown here is derived from an EMBL/GenBank/DDBJ whole genome shotgun (WGS) entry which is preliminary data.</text>
</comment>
<protein>
    <submittedName>
        <fullName evidence="1">DUF2924 domain-containing protein</fullName>
    </submittedName>
</protein>
<dbReference type="AlphaFoldDB" id="A0A399RA31"/>
<proteinExistence type="predicted"/>
<dbReference type="InterPro" id="IPR021322">
    <property type="entry name" value="DUF2924"/>
</dbReference>
<name>A0A399RA31_9PROT</name>
<evidence type="ECO:0000313" key="1">
    <source>
        <dbReference type="EMBL" id="RIJ26817.1"/>
    </source>
</evidence>